<organism evidence="2 3">
    <name type="scientific">Bacteroides thetaiotaomicron</name>
    <dbReference type="NCBI Taxonomy" id="818"/>
    <lineage>
        <taxon>Bacteria</taxon>
        <taxon>Pseudomonadati</taxon>
        <taxon>Bacteroidota</taxon>
        <taxon>Bacteroidia</taxon>
        <taxon>Bacteroidales</taxon>
        <taxon>Bacteroidaceae</taxon>
        <taxon>Bacteroides</taxon>
    </lineage>
</organism>
<protein>
    <recommendedName>
        <fullName evidence="1">DUF6443 domain-containing protein</fullName>
    </recommendedName>
</protein>
<name>A0A679HRR3_BACT4</name>
<dbReference type="InterPro" id="IPR022385">
    <property type="entry name" value="Rhs_assc_core"/>
</dbReference>
<dbReference type="InterPro" id="IPR045619">
    <property type="entry name" value="DUF6443"/>
</dbReference>
<evidence type="ECO:0000313" key="3">
    <source>
        <dbReference type="Proteomes" id="UP000500882"/>
    </source>
</evidence>
<feature type="domain" description="DUF6443" evidence="1">
    <location>
        <begin position="560"/>
        <end position="687"/>
    </location>
</feature>
<dbReference type="Gene3D" id="2.60.120.380">
    <property type="match status" value="2"/>
</dbReference>
<dbReference type="NCBIfam" id="TIGR03696">
    <property type="entry name" value="Rhs_assc_core"/>
    <property type="match status" value="1"/>
</dbReference>
<dbReference type="PANTHER" id="PTHR32305:SF15">
    <property type="entry name" value="PROTEIN RHSA-RELATED"/>
    <property type="match status" value="1"/>
</dbReference>
<evidence type="ECO:0000313" key="2">
    <source>
        <dbReference type="EMBL" id="BCA52255.1"/>
    </source>
</evidence>
<dbReference type="InterPro" id="IPR050708">
    <property type="entry name" value="T6SS_VgrG/RHS"/>
</dbReference>
<accession>A0A679HRR3</accession>
<proteinExistence type="predicted"/>
<gene>
    <name evidence="2" type="ORF">BatF92_41970</name>
</gene>
<dbReference type="EMBL" id="AP022660">
    <property type="protein sequence ID" value="BCA52255.1"/>
    <property type="molecule type" value="Genomic_DNA"/>
</dbReference>
<dbReference type="RefSeq" id="WP_232080064.1">
    <property type="nucleotide sequence ID" value="NZ_AP022660.1"/>
</dbReference>
<dbReference type="PANTHER" id="PTHR32305">
    <property type="match status" value="1"/>
</dbReference>
<reference evidence="2 3" key="1">
    <citation type="submission" date="2020-02" db="EMBL/GenBank/DDBJ databases">
        <title>Whole-genome sequencing and comparative analysis of the genomes of Bacteroides thetaiotaomicron and Escherichia coli isolated from a healthy resident in Vietnam.</title>
        <authorList>
            <person name="Mohsin M."/>
            <person name="Tanaka K."/>
            <person name="Kawahara R."/>
            <person name="Kondo S."/>
            <person name="Noguchi H."/>
            <person name="Motooka D."/>
            <person name="Nakamura S."/>
            <person name="Khong D.T."/>
            <person name="Nguyen T.N."/>
            <person name="Tran H.T."/>
            <person name="Yamamoto Y."/>
        </authorList>
    </citation>
    <scope>NUCLEOTIDE SEQUENCE [LARGE SCALE GENOMIC DNA]</scope>
    <source>
        <strain evidence="2 3">F9-2</strain>
    </source>
</reference>
<evidence type="ECO:0000259" key="1">
    <source>
        <dbReference type="Pfam" id="PF20041"/>
    </source>
</evidence>
<dbReference type="Gene3D" id="2.180.10.10">
    <property type="entry name" value="RHS repeat-associated core"/>
    <property type="match status" value="1"/>
</dbReference>
<dbReference type="Proteomes" id="UP000500882">
    <property type="component" value="Chromosome"/>
</dbReference>
<sequence>MIRTIISIILFTLCSHSLFGQSYRDRMRSAIDMGNHSTAFVFTDTRYTGDYADDYSCPECEYPSKLLTNDIFYKLTLDRSMYLDFSLDFSSIRGTYIHILNSSGREIHHYSEYNASFWLTDGVYYFVIEPEFLLSAPSNGTITTTVYGSEREIGEDFSRPLDIGTFNSDFSIVAGVEYFSSYMMDYRDDPFLWDEYCDMVHEFTITEPMVVTMDDEGSDNFGENDYRSVLMSSRTDTVQAVFSETFGWGYTRCRYELAPGRYFIYSFGKAPRNPNELVINLTGKTYGPGSDVNHSIDIVNDSEDGFFHYENTIDTSTLLDSRNPDKAGNEVYYRLNLSEPMEICFSNCGSEVRDTYIALYSSDMEVLYYNDYLGRGACDIADQAYLQIPVLLPGTYYIMVDGATNGNINLDVDGRSLGTIGDKLLTAIDAGSYDSGFMFNDTRNTSIGYTNQFTGKSANDVYYKLTLRQGVDLLKIDHSDSELADTYLSFLNSSGTVLASSNNTSGKAYLNLTNLAAGTYYIVSEGINRNGIITTHAEVRGVNGYLSTTKGQPHVISFTPTVASSDVLSLSVDNVRQDIQYYDYFGNPTVKVQHGFLPYGDDLFTLQEYDGLNRASNRWLPVSRANTNGAYVSPGLLKDATKAFFLYGNDANPYSRTVYDHSPLNEVVEEYGPGRAWHAGNKSVKTDRMANLSSEDATADSVLLALVVRIYRVSDTSILSTGTYPTEALNVIRTTDEDGNVSYEFKDQSDRILLVRQMDGNEMHDTYTVYDNYGNIRFVLPPLASDNLNAGSSWSENNETLKKYAYIYHYDTYNRPISKKLPGCEPVYTVYDAADRPVFTQDGNQRAKGEWSFSIPDAFSRIVLTGTCKNVFDYTANPLGSNVVTAAWSNGSTALKGYSVTGITLTAPVVLSANYYDDYEFLGKNGIPDDATTGYSEMSGYGKRYSGGCKGQLTGNWTARLTSQLAGSTYLVMYYDDRYRVIQRKGNNSLNGMEAVYTSYNFEGSPVKEKRIHSVPGQDIITEVRNHTYDLANRLLQTTYQLNDDAPVILVDNVYDEIGRLKTEKRTGHSKLRTDYTYNLRSWTKGINGPLFHQTLTYQESIDGTTPCYNGNISSMTWKSGGSAATNEMGYRFTYDGLSRMKDAIYGETNTLSINQNRFSEQITGYDKMGNILSLLRYGQTSATGYGLVDNLSLVYNGNQLQSVDDHAPNSVYGNGMEFKDNANQPVEYGYDKNGNLTKDLNKNISNIRYNLINLPSQITFSDGNTIDYEYGSDGRKLRTVHQTGNTILTTDYCGNAIYENGSLKLLLTETGYVSFPDKKFHFYLKDHQGNVRVVADKDGKLEETNDYYPFGGTFTTSTSVQSYKYNGKELDRKNGLDWYDFGARHYDAVIGRWYVQDPLNEMNNANPYLFCFNNPLRYVDIMGLDTIPVSQLPEKWSNFNENKDVVSLNEVAISGNLSEEMIHLGINMVGAWSTIKAGSKYTEYSWPLKGGYFINSKGKRYPIAALKLNQKGKVRGVNALRRDAARVKKSTRVLRGIGNVTGAISSAWSVYNLYNDFNYRDLIDLGIGVVSTAAWEIGVAYEGLSFYYDDVIIENIEQRRYNIIHDNNPMRGTYNPTTGLIDY</sequence>
<dbReference type="Pfam" id="PF20041">
    <property type="entry name" value="DUF6443"/>
    <property type="match status" value="1"/>
</dbReference>